<keyword evidence="1" id="KW-0812">Transmembrane</keyword>
<dbReference type="AlphaFoldDB" id="A0A1X0RE35"/>
<organism evidence="2">
    <name type="scientific">Rhizopus microsporus var. microsporus</name>
    <dbReference type="NCBI Taxonomy" id="86635"/>
    <lineage>
        <taxon>Eukaryota</taxon>
        <taxon>Fungi</taxon>
        <taxon>Fungi incertae sedis</taxon>
        <taxon>Mucoromycota</taxon>
        <taxon>Mucoromycotina</taxon>
        <taxon>Mucoromycetes</taxon>
        <taxon>Mucorales</taxon>
        <taxon>Mucorineae</taxon>
        <taxon>Rhizopodaceae</taxon>
        <taxon>Rhizopus</taxon>
    </lineage>
</organism>
<dbReference type="InterPro" id="IPR026721">
    <property type="entry name" value="TMEM18"/>
</dbReference>
<feature type="transmembrane region" description="Helical" evidence="1">
    <location>
        <begin position="105"/>
        <end position="132"/>
    </location>
</feature>
<name>A0A1X0RE35_RHIZD</name>
<feature type="transmembrane region" description="Helical" evidence="1">
    <location>
        <begin position="42"/>
        <end position="60"/>
    </location>
</feature>
<feature type="transmembrane region" description="Helical" evidence="1">
    <location>
        <begin position="67"/>
        <end position="85"/>
    </location>
</feature>
<gene>
    <name evidence="2" type="ORF">BCV72DRAFT_221820</name>
</gene>
<evidence type="ECO:0000313" key="2">
    <source>
        <dbReference type="EMBL" id="ORE10277.1"/>
    </source>
</evidence>
<dbReference type="OrthoDB" id="411535at2759"/>
<keyword evidence="1" id="KW-1133">Transmembrane helix</keyword>
<sequence length="150" mass="16984">MSTTQNDIVNSILEAMKSGQGYNSSTGRSLMFLNAVDWTQPWIISIIAFHIICFITAICLRNHHNSISIYFFILLGFASLTQKLNSLGMKYWQSFSNTCYFEPSGVFIVSVYAAPLLVNAFVTMMLIIKAVASLMVETKRRQLQQKIKKL</sequence>
<protein>
    <submittedName>
        <fullName evidence="2">Uncharacterized protein</fullName>
    </submittedName>
</protein>
<dbReference type="EMBL" id="KV921867">
    <property type="protein sequence ID" value="ORE10277.1"/>
    <property type="molecule type" value="Genomic_DNA"/>
</dbReference>
<accession>A0A1X0RE35</accession>
<proteinExistence type="predicted"/>
<keyword evidence="1" id="KW-0472">Membrane</keyword>
<dbReference type="VEuPathDB" id="FungiDB:BCV72DRAFT_221820"/>
<evidence type="ECO:0000256" key="1">
    <source>
        <dbReference type="SAM" id="Phobius"/>
    </source>
</evidence>
<dbReference type="Proteomes" id="UP000242414">
    <property type="component" value="Unassembled WGS sequence"/>
</dbReference>
<dbReference type="Pfam" id="PF14770">
    <property type="entry name" value="TMEM18"/>
    <property type="match status" value="1"/>
</dbReference>
<reference evidence="2" key="1">
    <citation type="journal article" date="2016" name="Proc. Natl. Acad. Sci. U.S.A.">
        <title>Lipid metabolic changes in an early divergent fungus govern the establishment of a mutualistic symbiosis with endobacteria.</title>
        <authorList>
            <person name="Lastovetsky O.A."/>
            <person name="Gaspar M.L."/>
            <person name="Mondo S.J."/>
            <person name="LaButti K.M."/>
            <person name="Sandor L."/>
            <person name="Grigoriev I.V."/>
            <person name="Henry S.A."/>
            <person name="Pawlowska T.E."/>
        </authorList>
    </citation>
    <scope>NUCLEOTIDE SEQUENCE [LARGE SCALE GENOMIC DNA]</scope>
    <source>
        <strain evidence="2">ATCC 52814</strain>
    </source>
</reference>